<dbReference type="PANTHER" id="PTHR45947">
    <property type="entry name" value="SULFOQUINOVOSYL TRANSFERASE SQD2"/>
    <property type="match status" value="1"/>
</dbReference>
<evidence type="ECO:0000259" key="2">
    <source>
        <dbReference type="Pfam" id="PF13439"/>
    </source>
</evidence>
<dbReference type="RefSeq" id="WP_249996880.1">
    <property type="nucleotide sequence ID" value="NZ_CP116221.1"/>
</dbReference>
<evidence type="ECO:0000313" key="4">
    <source>
        <dbReference type="Proteomes" id="UP001202717"/>
    </source>
</evidence>
<dbReference type="SUPFAM" id="SSF53756">
    <property type="entry name" value="UDP-Glycosyltransferase/glycogen phosphorylase"/>
    <property type="match status" value="1"/>
</dbReference>
<name>A0ABY7RVJ9_9FLAO</name>
<dbReference type="EC" id="2.4.-.-" evidence="3"/>
<dbReference type="Pfam" id="PF00534">
    <property type="entry name" value="Glycos_transf_1"/>
    <property type="match status" value="1"/>
</dbReference>
<feature type="domain" description="Glycosyl transferase family 1" evidence="1">
    <location>
        <begin position="186"/>
        <end position="308"/>
    </location>
</feature>
<proteinExistence type="predicted"/>
<dbReference type="PANTHER" id="PTHR45947:SF3">
    <property type="entry name" value="SULFOQUINOVOSYL TRANSFERASE SQD2"/>
    <property type="match status" value="1"/>
</dbReference>
<reference evidence="3 4" key="1">
    <citation type="submission" date="2023-01" db="EMBL/GenBank/DDBJ databases">
        <title>Psychroserpens ponticola sp. nov., isolated from seawater.</title>
        <authorList>
            <person name="Kristyanto S."/>
            <person name="Jung J."/>
            <person name="Kim J.M."/>
            <person name="Jeon C.O."/>
        </authorList>
    </citation>
    <scope>NUCLEOTIDE SEQUENCE [LARGE SCALE GENOMIC DNA]</scope>
    <source>
        <strain evidence="3 4">MSW6</strain>
    </source>
</reference>
<dbReference type="EMBL" id="CP116221">
    <property type="protein sequence ID" value="WCO01132.1"/>
    <property type="molecule type" value="Genomic_DNA"/>
</dbReference>
<sequence length="361" mass="41106">MKIIHYIGSLGFGGIERLVYDLVSQQIKREVMNVAIGVGNIKGEFKTQFENLGVSLIDFNLNSGFDLNPSKILKISKSFKHYDVIHLHGFHLSIALAAILSGKKIIYTEHGNFGFGRQIKSSDKLSFFLRKLFFKIGTVYICCNSTFTKGLVEKRFYKGNRLQIVYNGSSIDKVINLQLLERLQKKYSANFIVGVVGRLAGVKRVDKVIEVFNSYLKINKSAKLLIIGEGVEKENLLKKVKNLNILDNVEFLGYQDEIMTYQSLFNVNVIGSKNEAFGLVTVESYSVETPILAFSDGGGVVEIINRFNPEDICLDEKAMIERLKHYQVNEFIPGDDSKHQLEFFSLERMEQDYYNQYKKVI</sequence>
<evidence type="ECO:0000259" key="1">
    <source>
        <dbReference type="Pfam" id="PF00534"/>
    </source>
</evidence>
<organism evidence="3 4">
    <name type="scientific">Psychroserpens ponticola</name>
    <dbReference type="NCBI Taxonomy" id="2932268"/>
    <lineage>
        <taxon>Bacteria</taxon>
        <taxon>Pseudomonadati</taxon>
        <taxon>Bacteroidota</taxon>
        <taxon>Flavobacteriia</taxon>
        <taxon>Flavobacteriales</taxon>
        <taxon>Flavobacteriaceae</taxon>
        <taxon>Psychroserpens</taxon>
    </lineage>
</organism>
<dbReference type="Pfam" id="PF13439">
    <property type="entry name" value="Glyco_transf_4"/>
    <property type="match status" value="1"/>
</dbReference>
<dbReference type="InterPro" id="IPR050194">
    <property type="entry name" value="Glycosyltransferase_grp1"/>
</dbReference>
<keyword evidence="4" id="KW-1185">Reference proteome</keyword>
<dbReference type="Gene3D" id="3.40.50.2000">
    <property type="entry name" value="Glycogen Phosphorylase B"/>
    <property type="match status" value="2"/>
</dbReference>
<accession>A0ABY7RVJ9</accession>
<dbReference type="Proteomes" id="UP001202717">
    <property type="component" value="Chromosome"/>
</dbReference>
<dbReference type="GO" id="GO:0016757">
    <property type="term" value="F:glycosyltransferase activity"/>
    <property type="evidence" value="ECO:0007669"/>
    <property type="project" value="UniProtKB-KW"/>
</dbReference>
<feature type="domain" description="Glycosyltransferase subfamily 4-like N-terminal" evidence="2">
    <location>
        <begin position="12"/>
        <end position="168"/>
    </location>
</feature>
<keyword evidence="3" id="KW-0808">Transferase</keyword>
<dbReference type="InterPro" id="IPR001296">
    <property type="entry name" value="Glyco_trans_1"/>
</dbReference>
<dbReference type="InterPro" id="IPR028098">
    <property type="entry name" value="Glyco_trans_4-like_N"/>
</dbReference>
<protein>
    <submittedName>
        <fullName evidence="3">Glycosyltransferase</fullName>
        <ecNumber evidence="3">2.4.-.-</ecNumber>
    </submittedName>
</protein>
<gene>
    <name evidence="3" type="ORF">MUN68_013795</name>
</gene>
<evidence type="ECO:0000313" key="3">
    <source>
        <dbReference type="EMBL" id="WCO01132.1"/>
    </source>
</evidence>
<keyword evidence="3" id="KW-0328">Glycosyltransferase</keyword>